<dbReference type="AlphaFoldDB" id="A0A2U4A984"/>
<dbReference type="PANTHER" id="PTHR12538:SF7">
    <property type="entry name" value="SMALL RIBOSOMAL SUBUNIT PROTEIN ES26-RELATED"/>
    <property type="match status" value="1"/>
</dbReference>
<dbReference type="RefSeq" id="XP_019777573.1">
    <property type="nucleotide sequence ID" value="XM_019922014.2"/>
</dbReference>
<dbReference type="GO" id="GO:0006412">
    <property type="term" value="P:translation"/>
    <property type="evidence" value="ECO:0007669"/>
    <property type="project" value="InterPro"/>
</dbReference>
<evidence type="ECO:0000256" key="3">
    <source>
        <dbReference type="ARBA" id="ARBA00011542"/>
    </source>
</evidence>
<dbReference type="Gene3D" id="3.30.1740.20">
    <property type="entry name" value="Ribosomal protein S26e"/>
    <property type="match status" value="1"/>
</dbReference>
<dbReference type="InParanoid" id="A0A2U4A984"/>
<dbReference type="FunFam" id="3.30.1740.20:FF:000001">
    <property type="entry name" value="40S ribosomal protein S26"/>
    <property type="match status" value="1"/>
</dbReference>
<evidence type="ECO:0000256" key="6">
    <source>
        <dbReference type="RuleBase" id="RU363128"/>
    </source>
</evidence>
<dbReference type="GO" id="GO:0003729">
    <property type="term" value="F:mRNA binding"/>
    <property type="evidence" value="ECO:0007669"/>
    <property type="project" value="TreeGrafter"/>
</dbReference>
<evidence type="ECO:0000256" key="5">
    <source>
        <dbReference type="ARBA" id="ARBA00023274"/>
    </source>
</evidence>
<keyword evidence="8" id="KW-1185">Reference proteome</keyword>
<keyword evidence="4 6" id="KW-0689">Ribosomal protein</keyword>
<evidence type="ECO:0000313" key="8">
    <source>
        <dbReference type="Proteomes" id="UP000245320"/>
    </source>
</evidence>
<dbReference type="InterPro" id="IPR000892">
    <property type="entry name" value="Ribosomal_eS26"/>
</dbReference>
<dbReference type="Proteomes" id="UP000245320">
    <property type="component" value="Chromosome 15"/>
</dbReference>
<dbReference type="RefSeq" id="XP_073648129.1">
    <property type="nucleotide sequence ID" value="XM_073792028.1"/>
</dbReference>
<gene>
    <name evidence="9" type="primary">LOC109547734</name>
</gene>
<feature type="compositionally biased region" description="Basic and acidic residues" evidence="7">
    <location>
        <begin position="153"/>
        <end position="162"/>
    </location>
</feature>
<organism evidence="8 9">
    <name type="scientific">Tursiops truncatus</name>
    <name type="common">Atlantic bottle-nosed dolphin</name>
    <name type="synonym">Delphinus truncatus</name>
    <dbReference type="NCBI Taxonomy" id="9739"/>
    <lineage>
        <taxon>Eukaryota</taxon>
        <taxon>Metazoa</taxon>
        <taxon>Chordata</taxon>
        <taxon>Craniata</taxon>
        <taxon>Vertebrata</taxon>
        <taxon>Euteleostomi</taxon>
        <taxon>Mammalia</taxon>
        <taxon>Eutheria</taxon>
        <taxon>Laurasiatheria</taxon>
        <taxon>Artiodactyla</taxon>
        <taxon>Whippomorpha</taxon>
        <taxon>Cetacea</taxon>
        <taxon>Odontoceti</taxon>
        <taxon>Delphinidae</taxon>
        <taxon>Tursiops</taxon>
    </lineage>
</organism>
<dbReference type="OrthoDB" id="10262653at2759"/>
<evidence type="ECO:0000256" key="2">
    <source>
        <dbReference type="ARBA" id="ARBA00008596"/>
    </source>
</evidence>
<dbReference type="GO" id="GO:0003735">
    <property type="term" value="F:structural constituent of ribosome"/>
    <property type="evidence" value="ECO:0007669"/>
    <property type="project" value="InterPro"/>
</dbReference>
<name>A0A2U4A984_TURTR</name>
<comment type="subcellular location">
    <subcellularLocation>
        <location evidence="1">Cytoplasm</location>
        <location evidence="1">Cytosol</location>
    </subcellularLocation>
</comment>
<dbReference type="GO" id="GO:0022627">
    <property type="term" value="C:cytosolic small ribosomal subunit"/>
    <property type="evidence" value="ECO:0007669"/>
    <property type="project" value="TreeGrafter"/>
</dbReference>
<protein>
    <recommendedName>
        <fullName evidence="6">40S ribosomal protein S26</fullName>
    </recommendedName>
</protein>
<accession>A0A2U4A984</accession>
<dbReference type="InterPro" id="IPR038551">
    <property type="entry name" value="Ribosomal_eS26_sf"/>
</dbReference>
<reference evidence="9" key="1">
    <citation type="submission" date="2025-08" db="UniProtKB">
        <authorList>
            <consortium name="RefSeq"/>
        </authorList>
    </citation>
    <scope>IDENTIFICATION</scope>
    <source>
        <tissue evidence="9">Spleen</tissue>
    </source>
</reference>
<comment type="subunit">
    <text evidence="3">Component of the 40S small ribosomal subunit.</text>
</comment>
<evidence type="ECO:0000256" key="7">
    <source>
        <dbReference type="SAM" id="MobiDB-lite"/>
    </source>
</evidence>
<dbReference type="GeneID" id="109547734"/>
<proteinExistence type="inferred from homology"/>
<keyword evidence="5 6" id="KW-0687">Ribonucleoprotein</keyword>
<comment type="similarity">
    <text evidence="2 6">Belongs to the eukaryotic ribosomal protein eS26 family.</text>
</comment>
<dbReference type="Pfam" id="PF01283">
    <property type="entry name" value="Ribosomal_S26e"/>
    <property type="match status" value="1"/>
</dbReference>
<feature type="region of interest" description="Disordered" evidence="7">
    <location>
        <begin position="153"/>
        <end position="197"/>
    </location>
</feature>
<evidence type="ECO:0000313" key="9">
    <source>
        <dbReference type="RefSeq" id="XP_019777573.1"/>
    </source>
</evidence>
<evidence type="ECO:0000256" key="4">
    <source>
        <dbReference type="ARBA" id="ARBA00022980"/>
    </source>
</evidence>
<dbReference type="PANTHER" id="PTHR12538">
    <property type="entry name" value="40S RIBOSOMAL PROTEIN S26"/>
    <property type="match status" value="1"/>
</dbReference>
<evidence type="ECO:0000256" key="1">
    <source>
        <dbReference type="ARBA" id="ARBA00004514"/>
    </source>
</evidence>
<sequence>MSGHTHRHPFIQEIDCPSIPRHLRTSGGLGREKWGICRPDMCSLAHAVCFLKSTPTFSSLLLASKMTKKRRNNGRAKKGRGLMQPVRCTSCARRMPEDEAIKEFVIRNIVEAAAVRDISEARVFCACVLPKLCVNLHYCMSCAVHCTVVRSHSREARKDRTPPPRFRPAGAAPQPPPKPMEGAKSLKTEAYCPLERK</sequence>